<feature type="region of interest" description="Disordered" evidence="1">
    <location>
        <begin position="1"/>
        <end position="43"/>
    </location>
</feature>
<proteinExistence type="predicted"/>
<evidence type="ECO:0000313" key="2">
    <source>
        <dbReference type="EMBL" id="KRY94069.1"/>
    </source>
</evidence>
<accession>A0A0V1G7I0</accession>
<protein>
    <submittedName>
        <fullName evidence="2">Uncharacterized protein</fullName>
    </submittedName>
</protein>
<keyword evidence="3" id="KW-1185">Reference proteome</keyword>
<dbReference type="AlphaFoldDB" id="A0A0V1G7I0"/>
<evidence type="ECO:0000256" key="1">
    <source>
        <dbReference type="SAM" id="MobiDB-lite"/>
    </source>
</evidence>
<feature type="compositionally biased region" description="Basic and acidic residues" evidence="1">
    <location>
        <begin position="11"/>
        <end position="24"/>
    </location>
</feature>
<feature type="compositionally biased region" description="Polar residues" evidence="1">
    <location>
        <begin position="30"/>
        <end position="43"/>
    </location>
</feature>
<reference evidence="2" key="1">
    <citation type="submission" date="2015-01" db="EMBL/GenBank/DDBJ databases">
        <title>Evolution of Trichinella species and genotypes.</title>
        <authorList>
            <person name="Korhonen P.K."/>
            <person name="Edoardo P."/>
            <person name="Giuseppe L.R."/>
            <person name="Gasser R.B."/>
        </authorList>
    </citation>
    <scope>NUCLEOTIDE SEQUENCE [LARGE SCALE GENOMIC DNA]</scope>
    <source>
        <strain evidence="2">ISS1029</strain>
    </source>
</reference>
<dbReference type="EMBL" id="JYDP01005642">
    <property type="protein sequence ID" value="KRY94069.1"/>
    <property type="molecule type" value="Genomic_DNA"/>
</dbReference>
<comment type="caution">
    <text evidence="2">The sequence shown here is derived from an EMBL/GenBank/DDBJ whole genome shotgun (WGS) entry which is preliminary data.</text>
</comment>
<sequence length="43" mass="4957">MPETWIWSKAPEARQDSQWRDKDSNPPTKPSTQNLSCLQDVQG</sequence>
<name>A0A0V1G7I0_9BILA</name>
<gene>
    <name evidence="2" type="ORF">T11_2973</name>
</gene>
<evidence type="ECO:0000313" key="3">
    <source>
        <dbReference type="Proteomes" id="UP000055024"/>
    </source>
</evidence>
<dbReference type="Proteomes" id="UP000055024">
    <property type="component" value="Unassembled WGS sequence"/>
</dbReference>
<organism evidence="2 3">
    <name type="scientific">Trichinella zimbabwensis</name>
    <dbReference type="NCBI Taxonomy" id="268475"/>
    <lineage>
        <taxon>Eukaryota</taxon>
        <taxon>Metazoa</taxon>
        <taxon>Ecdysozoa</taxon>
        <taxon>Nematoda</taxon>
        <taxon>Enoplea</taxon>
        <taxon>Dorylaimia</taxon>
        <taxon>Trichinellida</taxon>
        <taxon>Trichinellidae</taxon>
        <taxon>Trichinella</taxon>
    </lineage>
</organism>